<organism evidence="6 7">
    <name type="scientific">Rubinisphaera italica</name>
    <dbReference type="NCBI Taxonomy" id="2527969"/>
    <lineage>
        <taxon>Bacteria</taxon>
        <taxon>Pseudomonadati</taxon>
        <taxon>Planctomycetota</taxon>
        <taxon>Planctomycetia</taxon>
        <taxon>Planctomycetales</taxon>
        <taxon>Planctomycetaceae</taxon>
        <taxon>Rubinisphaera</taxon>
    </lineage>
</organism>
<comment type="similarity">
    <text evidence="1">Belongs to the ABC transporter superfamily.</text>
</comment>
<dbReference type="PROSITE" id="PS50893">
    <property type="entry name" value="ABC_TRANSPORTER_2"/>
    <property type="match status" value="1"/>
</dbReference>
<protein>
    <submittedName>
        <fullName evidence="6">Teichoic acids export ATP-binding protein TagH</fullName>
    </submittedName>
</protein>
<accession>A0A5C5XE85</accession>
<keyword evidence="4 6" id="KW-0067">ATP-binding</keyword>
<evidence type="ECO:0000256" key="1">
    <source>
        <dbReference type="ARBA" id="ARBA00005417"/>
    </source>
</evidence>
<dbReference type="GO" id="GO:0140359">
    <property type="term" value="F:ABC-type transporter activity"/>
    <property type="evidence" value="ECO:0007669"/>
    <property type="project" value="InterPro"/>
</dbReference>
<dbReference type="PANTHER" id="PTHR46743:SF2">
    <property type="entry name" value="TEICHOIC ACIDS EXPORT ATP-BINDING PROTEIN TAGH"/>
    <property type="match status" value="1"/>
</dbReference>
<keyword evidence="2" id="KW-0813">Transport</keyword>
<dbReference type="OrthoDB" id="9778870at2"/>
<dbReference type="GO" id="GO:0005524">
    <property type="term" value="F:ATP binding"/>
    <property type="evidence" value="ECO:0007669"/>
    <property type="project" value="UniProtKB-KW"/>
</dbReference>
<proteinExistence type="inferred from homology"/>
<evidence type="ECO:0000313" key="7">
    <source>
        <dbReference type="Proteomes" id="UP000316095"/>
    </source>
</evidence>
<evidence type="ECO:0000313" key="6">
    <source>
        <dbReference type="EMBL" id="TWT60435.1"/>
    </source>
</evidence>
<gene>
    <name evidence="6" type="primary">tagH</name>
    <name evidence="6" type="ORF">Pan54_11490</name>
</gene>
<dbReference type="InterPro" id="IPR027417">
    <property type="entry name" value="P-loop_NTPase"/>
</dbReference>
<name>A0A5C5XE85_9PLAN</name>
<dbReference type="PROSITE" id="PS00211">
    <property type="entry name" value="ABC_TRANSPORTER_1"/>
    <property type="match status" value="1"/>
</dbReference>
<dbReference type="InterPro" id="IPR050683">
    <property type="entry name" value="Bact_Polysacc_Export_ATP-bd"/>
</dbReference>
<evidence type="ECO:0000256" key="2">
    <source>
        <dbReference type="ARBA" id="ARBA00022448"/>
    </source>
</evidence>
<keyword evidence="7" id="KW-1185">Reference proteome</keyword>
<dbReference type="Proteomes" id="UP000316095">
    <property type="component" value="Unassembled WGS sequence"/>
</dbReference>
<dbReference type="InterPro" id="IPR003593">
    <property type="entry name" value="AAA+_ATPase"/>
</dbReference>
<comment type="caution">
    <text evidence="6">The sequence shown here is derived from an EMBL/GenBank/DDBJ whole genome shotgun (WGS) entry which is preliminary data.</text>
</comment>
<dbReference type="AlphaFoldDB" id="A0A5C5XE85"/>
<dbReference type="SUPFAM" id="SSF52540">
    <property type="entry name" value="P-loop containing nucleoside triphosphate hydrolases"/>
    <property type="match status" value="1"/>
</dbReference>
<sequence>MSNVALRVEGLGKKYRIGTHQPYNRLSEAITGLGKSIISLPQKMINKSKPIPQNAASSENEFWALRDINFEVKEGDVVGIIGRNGAGKSTLLKILSRITEPTEGRFGVRGRISSLLEVGTGFHPELTGRENIYLSGSVLGMTRSEIKSHFDEIVDFSGVEKFLDTPVKRYSSGMQVRLGFAVAAHLKSEILIIDEVLAVGDIEFQRKCMGKMSDVAHGGRTILFVSHNMAAISRLCNKAILIEEGDMVLSDTTENAIKCYLNVNEEASSNELIWDKGGNYPGNDDVQITKFGISNTGMSSNQISIDFPVQFSINYRLNHSGMRLSSGIVLSNMNGEIVLTSANRHSASIAEDKYFNIPLETGDYKATCNIPANLLNANQYYAIARIYQDISNVIAETPPISFKVTDSGSMRKEFLGEWAGIIRPRLDWKTRVVC</sequence>
<evidence type="ECO:0000259" key="5">
    <source>
        <dbReference type="PROSITE" id="PS50893"/>
    </source>
</evidence>
<dbReference type="GO" id="GO:0016020">
    <property type="term" value="C:membrane"/>
    <property type="evidence" value="ECO:0007669"/>
    <property type="project" value="InterPro"/>
</dbReference>
<dbReference type="Gene3D" id="3.40.50.300">
    <property type="entry name" value="P-loop containing nucleotide triphosphate hydrolases"/>
    <property type="match status" value="1"/>
</dbReference>
<dbReference type="Pfam" id="PF00005">
    <property type="entry name" value="ABC_tran"/>
    <property type="match status" value="1"/>
</dbReference>
<dbReference type="CDD" id="cd03220">
    <property type="entry name" value="ABC_KpsT_Wzt"/>
    <property type="match status" value="1"/>
</dbReference>
<reference evidence="6 7" key="1">
    <citation type="submission" date="2019-02" db="EMBL/GenBank/DDBJ databases">
        <title>Deep-cultivation of Planctomycetes and their phenomic and genomic characterization uncovers novel biology.</title>
        <authorList>
            <person name="Wiegand S."/>
            <person name="Jogler M."/>
            <person name="Boedeker C."/>
            <person name="Pinto D."/>
            <person name="Vollmers J."/>
            <person name="Rivas-Marin E."/>
            <person name="Kohn T."/>
            <person name="Peeters S.H."/>
            <person name="Heuer A."/>
            <person name="Rast P."/>
            <person name="Oberbeckmann S."/>
            <person name="Bunk B."/>
            <person name="Jeske O."/>
            <person name="Meyerdierks A."/>
            <person name="Storesund J.E."/>
            <person name="Kallscheuer N."/>
            <person name="Luecker S."/>
            <person name="Lage O.M."/>
            <person name="Pohl T."/>
            <person name="Merkel B.J."/>
            <person name="Hornburger P."/>
            <person name="Mueller R.-W."/>
            <person name="Bruemmer F."/>
            <person name="Labrenz M."/>
            <person name="Spormann A.M."/>
            <person name="Op Den Camp H."/>
            <person name="Overmann J."/>
            <person name="Amann R."/>
            <person name="Jetten M.S.M."/>
            <person name="Mascher T."/>
            <person name="Medema M.H."/>
            <person name="Devos D.P."/>
            <person name="Kaster A.-K."/>
            <person name="Ovreas L."/>
            <person name="Rohde M."/>
            <person name="Galperin M.Y."/>
            <person name="Jogler C."/>
        </authorList>
    </citation>
    <scope>NUCLEOTIDE SEQUENCE [LARGE SCALE GENOMIC DNA]</scope>
    <source>
        <strain evidence="6 7">Pan54</strain>
    </source>
</reference>
<dbReference type="SMART" id="SM00382">
    <property type="entry name" value="AAA"/>
    <property type="match status" value="1"/>
</dbReference>
<feature type="domain" description="ABC transporter" evidence="5">
    <location>
        <begin position="40"/>
        <end position="269"/>
    </location>
</feature>
<dbReference type="InterPro" id="IPR003439">
    <property type="entry name" value="ABC_transporter-like_ATP-bd"/>
</dbReference>
<dbReference type="PANTHER" id="PTHR46743">
    <property type="entry name" value="TEICHOIC ACIDS EXPORT ATP-BINDING PROTEIN TAGH"/>
    <property type="match status" value="1"/>
</dbReference>
<keyword evidence="3" id="KW-0547">Nucleotide-binding</keyword>
<evidence type="ECO:0000256" key="3">
    <source>
        <dbReference type="ARBA" id="ARBA00022741"/>
    </source>
</evidence>
<dbReference type="InterPro" id="IPR015860">
    <property type="entry name" value="ABC_transpr_TagH-like"/>
</dbReference>
<dbReference type="InterPro" id="IPR017871">
    <property type="entry name" value="ABC_transporter-like_CS"/>
</dbReference>
<dbReference type="EMBL" id="SJPG01000001">
    <property type="protein sequence ID" value="TWT60435.1"/>
    <property type="molecule type" value="Genomic_DNA"/>
</dbReference>
<evidence type="ECO:0000256" key="4">
    <source>
        <dbReference type="ARBA" id="ARBA00022840"/>
    </source>
</evidence>
<dbReference type="GO" id="GO:0016887">
    <property type="term" value="F:ATP hydrolysis activity"/>
    <property type="evidence" value="ECO:0007669"/>
    <property type="project" value="InterPro"/>
</dbReference>